<dbReference type="CDD" id="cd03214">
    <property type="entry name" value="ABC_Iron-Siderophores_B12_Hemin"/>
    <property type="match status" value="1"/>
</dbReference>
<dbReference type="PROSITE" id="PS00211">
    <property type="entry name" value="ABC_TRANSPORTER_1"/>
    <property type="match status" value="1"/>
</dbReference>
<reference evidence="5 6" key="1">
    <citation type="submission" date="2014-02" db="EMBL/GenBank/DDBJ databases">
        <title>Draft genome sequence of Lysinibacillus odysseyi NBRC 100172.</title>
        <authorList>
            <person name="Zhang F."/>
            <person name="Wang G."/>
            <person name="Zhang L."/>
        </authorList>
    </citation>
    <scope>NUCLEOTIDE SEQUENCE [LARGE SCALE GENOMIC DNA]</scope>
    <source>
        <strain evidence="5 6">NBRC 100172</strain>
    </source>
</reference>
<feature type="domain" description="ABC transporter" evidence="4">
    <location>
        <begin position="2"/>
        <end position="234"/>
    </location>
</feature>
<dbReference type="InterPro" id="IPR017871">
    <property type="entry name" value="ABC_transporter-like_CS"/>
</dbReference>
<dbReference type="PROSITE" id="PS50893">
    <property type="entry name" value="ABC_TRANSPORTER_2"/>
    <property type="match status" value="1"/>
</dbReference>
<evidence type="ECO:0000256" key="3">
    <source>
        <dbReference type="ARBA" id="ARBA00022840"/>
    </source>
</evidence>
<dbReference type="OrthoDB" id="9787851at2"/>
<evidence type="ECO:0000256" key="2">
    <source>
        <dbReference type="ARBA" id="ARBA00022741"/>
    </source>
</evidence>
<dbReference type="PANTHER" id="PTHR42794:SF2">
    <property type="entry name" value="ABC TRANSPORTER ATP-BINDING PROTEIN"/>
    <property type="match status" value="1"/>
</dbReference>
<name>A0A0A3IGX8_9BACI</name>
<keyword evidence="3" id="KW-0067">ATP-binding</keyword>
<comment type="caution">
    <text evidence="5">The sequence shown here is derived from an EMBL/GenBank/DDBJ whole genome shotgun (WGS) entry which is preliminary data.</text>
</comment>
<dbReference type="AlphaFoldDB" id="A0A0A3IGX8"/>
<evidence type="ECO:0000313" key="5">
    <source>
        <dbReference type="EMBL" id="KGR82078.1"/>
    </source>
</evidence>
<dbReference type="eggNOG" id="COG1120">
    <property type="taxonomic scope" value="Bacteria"/>
</dbReference>
<keyword evidence="6" id="KW-1185">Reference proteome</keyword>
<sequence length="259" mass="29321">MLDIQHISYDIQDKQILKDISCSVQKGSFIGLIGPNGSGKSTLLKVMYRYFKPSNGLVVMNEQDIWKMPEKQYAKEVAVVSQESPVIFDFTVKELVLMGRTPHKKLFARDTEEDLRIVEECMALADIAHLADRQFSNLSGGEKKRVTVARALAQQTDILILDEPTNHLDIEHQLQLMDLIHSLPITIIAALHDLNLAAAYCDDLIALKDGAVHYHGTPDEVLTTEKIKEIFRVDTVLSTDPVTKRPHIQYMSKRWKEGK</sequence>
<proteinExistence type="predicted"/>
<dbReference type="InterPro" id="IPR003593">
    <property type="entry name" value="AAA+_ATPase"/>
</dbReference>
<organism evidence="5 6">
    <name type="scientific">Lysinibacillus odysseyi 34hs-1 = NBRC 100172</name>
    <dbReference type="NCBI Taxonomy" id="1220589"/>
    <lineage>
        <taxon>Bacteria</taxon>
        <taxon>Bacillati</taxon>
        <taxon>Bacillota</taxon>
        <taxon>Bacilli</taxon>
        <taxon>Bacillales</taxon>
        <taxon>Bacillaceae</taxon>
        <taxon>Lysinibacillus</taxon>
    </lineage>
</organism>
<gene>
    <name evidence="5" type="ORF">CD32_22560</name>
</gene>
<evidence type="ECO:0000256" key="1">
    <source>
        <dbReference type="ARBA" id="ARBA00022448"/>
    </source>
</evidence>
<evidence type="ECO:0000259" key="4">
    <source>
        <dbReference type="PROSITE" id="PS50893"/>
    </source>
</evidence>
<keyword evidence="2" id="KW-0547">Nucleotide-binding</keyword>
<dbReference type="PANTHER" id="PTHR42794">
    <property type="entry name" value="HEMIN IMPORT ATP-BINDING PROTEIN HMUV"/>
    <property type="match status" value="1"/>
</dbReference>
<dbReference type="Gene3D" id="3.40.50.300">
    <property type="entry name" value="P-loop containing nucleotide triphosphate hydrolases"/>
    <property type="match status" value="1"/>
</dbReference>
<dbReference type="EMBL" id="JPVP01000060">
    <property type="protein sequence ID" value="KGR82078.1"/>
    <property type="molecule type" value="Genomic_DNA"/>
</dbReference>
<dbReference type="SUPFAM" id="SSF52540">
    <property type="entry name" value="P-loop containing nucleoside triphosphate hydrolases"/>
    <property type="match status" value="1"/>
</dbReference>
<keyword evidence="1" id="KW-0813">Transport</keyword>
<dbReference type="SMART" id="SM00382">
    <property type="entry name" value="AAA"/>
    <property type="match status" value="1"/>
</dbReference>
<dbReference type="RefSeq" id="WP_036159244.1">
    <property type="nucleotide sequence ID" value="NZ_AVCX01000001.1"/>
</dbReference>
<dbReference type="InterPro" id="IPR003439">
    <property type="entry name" value="ABC_transporter-like_ATP-bd"/>
</dbReference>
<dbReference type="GO" id="GO:0005524">
    <property type="term" value="F:ATP binding"/>
    <property type="evidence" value="ECO:0007669"/>
    <property type="project" value="UniProtKB-KW"/>
</dbReference>
<protein>
    <recommendedName>
        <fullName evidence="4">ABC transporter domain-containing protein</fullName>
    </recommendedName>
</protein>
<dbReference type="Proteomes" id="UP000030437">
    <property type="component" value="Unassembled WGS sequence"/>
</dbReference>
<dbReference type="InterPro" id="IPR027417">
    <property type="entry name" value="P-loop_NTPase"/>
</dbReference>
<dbReference type="FunFam" id="3.40.50.300:FF:000134">
    <property type="entry name" value="Iron-enterobactin ABC transporter ATP-binding protein"/>
    <property type="match status" value="1"/>
</dbReference>
<accession>A0A0A3IGX8</accession>
<dbReference type="STRING" id="1220589.CD32_22560"/>
<evidence type="ECO:0000313" key="6">
    <source>
        <dbReference type="Proteomes" id="UP000030437"/>
    </source>
</evidence>
<dbReference type="Pfam" id="PF00005">
    <property type="entry name" value="ABC_tran"/>
    <property type="match status" value="1"/>
</dbReference>
<dbReference type="GO" id="GO:0016887">
    <property type="term" value="F:ATP hydrolysis activity"/>
    <property type="evidence" value="ECO:0007669"/>
    <property type="project" value="InterPro"/>
</dbReference>